<feature type="transmembrane region" description="Helical" evidence="1">
    <location>
        <begin position="154"/>
        <end position="178"/>
    </location>
</feature>
<name>A0AAW0DBT1_9AGAR</name>
<feature type="transmembrane region" description="Helical" evidence="1">
    <location>
        <begin position="84"/>
        <end position="111"/>
    </location>
</feature>
<protein>
    <recommendedName>
        <fullName evidence="2">DUF6534 domain-containing protein</fullName>
    </recommendedName>
</protein>
<proteinExistence type="predicted"/>
<comment type="caution">
    <text evidence="3">The sequence shown here is derived from an EMBL/GenBank/DDBJ whole genome shotgun (WGS) entry which is preliminary data.</text>
</comment>
<evidence type="ECO:0000259" key="2">
    <source>
        <dbReference type="Pfam" id="PF20152"/>
    </source>
</evidence>
<feature type="transmembrane region" description="Helical" evidence="1">
    <location>
        <begin position="12"/>
        <end position="32"/>
    </location>
</feature>
<evidence type="ECO:0000313" key="4">
    <source>
        <dbReference type="Proteomes" id="UP001362999"/>
    </source>
</evidence>
<keyword evidence="4" id="KW-1185">Reference proteome</keyword>
<organism evidence="3 4">
    <name type="scientific">Favolaschia claudopus</name>
    <dbReference type="NCBI Taxonomy" id="2862362"/>
    <lineage>
        <taxon>Eukaryota</taxon>
        <taxon>Fungi</taxon>
        <taxon>Dikarya</taxon>
        <taxon>Basidiomycota</taxon>
        <taxon>Agaricomycotina</taxon>
        <taxon>Agaricomycetes</taxon>
        <taxon>Agaricomycetidae</taxon>
        <taxon>Agaricales</taxon>
        <taxon>Marasmiineae</taxon>
        <taxon>Mycenaceae</taxon>
        <taxon>Favolaschia</taxon>
    </lineage>
</organism>
<feature type="transmembrane region" description="Helical" evidence="1">
    <location>
        <begin position="199"/>
        <end position="220"/>
    </location>
</feature>
<evidence type="ECO:0000256" key="1">
    <source>
        <dbReference type="SAM" id="Phobius"/>
    </source>
</evidence>
<feature type="transmembrane region" description="Helical" evidence="1">
    <location>
        <begin position="44"/>
        <end position="64"/>
    </location>
</feature>
<dbReference type="EMBL" id="JAWWNJ010000009">
    <property type="protein sequence ID" value="KAK7048801.1"/>
    <property type="molecule type" value="Genomic_DNA"/>
</dbReference>
<evidence type="ECO:0000313" key="3">
    <source>
        <dbReference type="EMBL" id="KAK7048801.1"/>
    </source>
</evidence>
<accession>A0AAW0DBT1</accession>
<dbReference type="InterPro" id="IPR045339">
    <property type="entry name" value="DUF6534"/>
</dbReference>
<feature type="domain" description="DUF6534" evidence="2">
    <location>
        <begin position="163"/>
        <end position="245"/>
    </location>
</feature>
<dbReference type="Pfam" id="PF20152">
    <property type="entry name" value="DUF6534"/>
    <property type="match status" value="1"/>
</dbReference>
<feature type="transmembrane region" description="Helical" evidence="1">
    <location>
        <begin position="226"/>
        <end position="251"/>
    </location>
</feature>
<keyword evidence="1" id="KW-0472">Membrane</keyword>
<feature type="transmembrane region" description="Helical" evidence="1">
    <location>
        <begin position="118"/>
        <end position="142"/>
    </location>
</feature>
<dbReference type="AlphaFoldDB" id="A0AAW0DBT1"/>
<keyword evidence="1" id="KW-0812">Transmembrane</keyword>
<reference evidence="3 4" key="1">
    <citation type="journal article" date="2024" name="J Genomics">
        <title>Draft genome sequencing and assembly of Favolaschia claudopus CIRM-BRFM 2984 isolated from oak limbs.</title>
        <authorList>
            <person name="Navarro D."/>
            <person name="Drula E."/>
            <person name="Chaduli D."/>
            <person name="Cazenave R."/>
            <person name="Ahrendt S."/>
            <person name="Wang J."/>
            <person name="Lipzen A."/>
            <person name="Daum C."/>
            <person name="Barry K."/>
            <person name="Grigoriev I.V."/>
            <person name="Favel A."/>
            <person name="Rosso M.N."/>
            <person name="Martin F."/>
        </authorList>
    </citation>
    <scope>NUCLEOTIDE SEQUENCE [LARGE SCALE GENOMIC DNA]</scope>
    <source>
        <strain evidence="3 4">CIRM-BRFM 2984</strain>
    </source>
</reference>
<keyword evidence="1" id="KW-1133">Transmembrane helix</keyword>
<dbReference type="Proteomes" id="UP001362999">
    <property type="component" value="Unassembled WGS sequence"/>
</dbReference>
<sequence length="309" mass="33944">MAGNSENAITLVASWVNLSLYILEIILAIKYFHRPNRPLWNKIGVGALILSDTVCTVGVCWQTYLELLLYPCIGLTGAGFQNSLYWPIAVTLLSTYMAASIEQGFLCSLFYSLSKQRVITGFLVFSIFLHLGFSWASAALVLKHRTPNGKSITATQIGAISCAVTDFLIAVALSATFYRMDSRAIKGRWTHNLLRRLGALSLTSGCIVASTTLIAVVTLLQGNNVYIIFFFLQGRMYAVSVLGSFLSGFAWSKVEPNQDALKQRGSSSCVDNITGVVFHVDYGRSTPRLDSLHLEELNSENLKSHPDPD</sequence>
<gene>
    <name evidence="3" type="ORF">R3P38DRAFT_2871390</name>
</gene>